<dbReference type="InterPro" id="IPR001810">
    <property type="entry name" value="F-box_dom"/>
</dbReference>
<dbReference type="SMART" id="SM00256">
    <property type="entry name" value="FBOX"/>
    <property type="match status" value="1"/>
</dbReference>
<evidence type="ECO:0000313" key="3">
    <source>
        <dbReference type="Proteomes" id="UP000283530"/>
    </source>
</evidence>
<reference evidence="2 3" key="1">
    <citation type="journal article" date="2019" name="Nat. Plants">
        <title>Stout camphor tree genome fills gaps in understanding of flowering plant genome evolution.</title>
        <authorList>
            <person name="Chaw S.M."/>
            <person name="Liu Y.C."/>
            <person name="Wu Y.W."/>
            <person name="Wang H.Y."/>
            <person name="Lin C.I."/>
            <person name="Wu C.S."/>
            <person name="Ke H.M."/>
            <person name="Chang L.Y."/>
            <person name="Hsu C.Y."/>
            <person name="Yang H.T."/>
            <person name="Sudianto E."/>
            <person name="Hsu M.H."/>
            <person name="Wu K.P."/>
            <person name="Wang L.N."/>
            <person name="Leebens-Mack J.H."/>
            <person name="Tsai I.J."/>
        </authorList>
    </citation>
    <scope>NUCLEOTIDE SEQUENCE [LARGE SCALE GENOMIC DNA]</scope>
    <source>
        <strain evidence="3">cv. Chaw 1501</strain>
        <tissue evidence="2">Young leaves</tissue>
    </source>
</reference>
<dbReference type="EMBL" id="QPKB01000009">
    <property type="protein sequence ID" value="RWR92600.1"/>
    <property type="molecule type" value="Genomic_DNA"/>
</dbReference>
<dbReference type="AlphaFoldDB" id="A0A443PPA1"/>
<dbReference type="NCBIfam" id="TIGR01640">
    <property type="entry name" value="F_box_assoc_1"/>
    <property type="match status" value="1"/>
</dbReference>
<dbReference type="InterPro" id="IPR036047">
    <property type="entry name" value="F-box-like_dom_sf"/>
</dbReference>
<proteinExistence type="predicted"/>
<evidence type="ECO:0000259" key="1">
    <source>
        <dbReference type="PROSITE" id="PS50181"/>
    </source>
</evidence>
<dbReference type="SUPFAM" id="SSF81383">
    <property type="entry name" value="F-box domain"/>
    <property type="match status" value="1"/>
</dbReference>
<dbReference type="PANTHER" id="PTHR31672:SF11">
    <property type="entry name" value="F-BOX PROTEIN CPR1-LIKE ISOFORM X2"/>
    <property type="match status" value="1"/>
</dbReference>
<dbReference type="STRING" id="337451.A0A443PPA1"/>
<gene>
    <name evidence="2" type="ORF">CKAN_02181800</name>
</gene>
<accession>A0A443PPA1</accession>
<dbReference type="Gene3D" id="1.20.1280.50">
    <property type="match status" value="1"/>
</dbReference>
<dbReference type="InterPro" id="IPR050796">
    <property type="entry name" value="SCF_F-box_component"/>
</dbReference>
<keyword evidence="3" id="KW-1185">Reference proteome</keyword>
<protein>
    <submittedName>
        <fullName evidence="2">F-box protein</fullName>
    </submittedName>
</protein>
<evidence type="ECO:0000313" key="2">
    <source>
        <dbReference type="EMBL" id="RWR92600.1"/>
    </source>
</evidence>
<dbReference type="Pfam" id="PF12937">
    <property type="entry name" value="F-box-like"/>
    <property type="match status" value="1"/>
</dbReference>
<dbReference type="Pfam" id="PF08268">
    <property type="entry name" value="FBA_3"/>
    <property type="match status" value="1"/>
</dbReference>
<dbReference type="Proteomes" id="UP000283530">
    <property type="component" value="Unassembled WGS sequence"/>
</dbReference>
<sequence>MVSSPFRKFDFEPGDDSSGFGTYRQLGDPEFNPCPPCLSAPDDLWAIFRGGDYKEDSLRFHILLPFSSLPSSPTSPFRDFLHRFVNQLLNHILVCQEIVHSSSVCFPLMPFHEKNLSSMANKRMKNTRVVPLPLDIIIAILSRLSVKSLLRLKCVCKDWFNLISDSFFVHTHLQHAKANSGFIVEMPIPRGKFHRFLGEIVSNPHFVEFQCDRLNYQSGSINRSPISSSISWDPFFFDSKTSSKNKKSCFSGMAGIIGDLTRIGATCDGLVLLESLSKYGLFYVCNPAMRQWVCLGREIGRREGGQTWGLVFNPNIRKYSAVRMTSRGHHDICEIITVDEIFESWTEVWVPQPHRSRSFPPVYANSYIHWMIHHRDIPDLEGNLGFNPQSMGYILTMDVISESFHTVSHPKCESGRYTLLQMQGLLSFADHASHNQLDLWVLMNVKKPTWIKEHSIHLDSIGRSVRTKSFLDDLFPLAILENPWRIIFKWTKRSRKMLSYEIENPSFSAVNLQCFYTAPINNDILGDGARWGPKVHANSLSCWT</sequence>
<comment type="caution">
    <text evidence="2">The sequence shown here is derived from an EMBL/GenBank/DDBJ whole genome shotgun (WGS) entry which is preliminary data.</text>
</comment>
<dbReference type="PROSITE" id="PS50181">
    <property type="entry name" value="FBOX"/>
    <property type="match status" value="1"/>
</dbReference>
<organism evidence="2 3">
    <name type="scientific">Cinnamomum micranthum f. kanehirae</name>
    <dbReference type="NCBI Taxonomy" id="337451"/>
    <lineage>
        <taxon>Eukaryota</taxon>
        <taxon>Viridiplantae</taxon>
        <taxon>Streptophyta</taxon>
        <taxon>Embryophyta</taxon>
        <taxon>Tracheophyta</taxon>
        <taxon>Spermatophyta</taxon>
        <taxon>Magnoliopsida</taxon>
        <taxon>Magnoliidae</taxon>
        <taxon>Laurales</taxon>
        <taxon>Lauraceae</taxon>
        <taxon>Cinnamomum</taxon>
    </lineage>
</organism>
<name>A0A443PPA1_9MAGN</name>
<dbReference type="OrthoDB" id="1898354at2759"/>
<dbReference type="InterPro" id="IPR013187">
    <property type="entry name" value="F-box-assoc_dom_typ3"/>
</dbReference>
<dbReference type="InterPro" id="IPR017451">
    <property type="entry name" value="F-box-assoc_interact_dom"/>
</dbReference>
<feature type="domain" description="F-box" evidence="1">
    <location>
        <begin position="126"/>
        <end position="171"/>
    </location>
</feature>
<dbReference type="PANTHER" id="PTHR31672">
    <property type="entry name" value="BNACNNG10540D PROTEIN"/>
    <property type="match status" value="1"/>
</dbReference>
<dbReference type="CDD" id="cd22157">
    <property type="entry name" value="F-box_AtFBW1-like"/>
    <property type="match status" value="1"/>
</dbReference>